<organism evidence="2">
    <name type="scientific">Fusarium acuminatum CS5907</name>
    <dbReference type="NCBI Taxonomy" id="1318461"/>
    <lineage>
        <taxon>Eukaryota</taxon>
        <taxon>Fungi</taxon>
        <taxon>Dikarya</taxon>
        <taxon>Ascomycota</taxon>
        <taxon>Pezizomycotina</taxon>
        <taxon>Sordariomycetes</taxon>
        <taxon>Hypocreomycetidae</taxon>
        <taxon>Hypocreales</taxon>
        <taxon>Nectriaceae</taxon>
        <taxon>Fusarium</taxon>
        <taxon>Fusarium tricinctum species complex</taxon>
    </lineage>
</organism>
<protein>
    <submittedName>
        <fullName evidence="2">WGS project CBMG000000000 data, contig CS5907-c002243</fullName>
    </submittedName>
</protein>
<gene>
    <name evidence="2" type="ORF">BN851_0106660</name>
</gene>
<proteinExistence type="predicted"/>
<name>A0A090M9F4_9HYPO</name>
<evidence type="ECO:0000256" key="1">
    <source>
        <dbReference type="SAM" id="MobiDB-lite"/>
    </source>
</evidence>
<accession>A0A090M9F4</accession>
<evidence type="ECO:0000313" key="2">
    <source>
        <dbReference type="EMBL" id="CEG03763.1"/>
    </source>
</evidence>
<feature type="region of interest" description="Disordered" evidence="1">
    <location>
        <begin position="23"/>
        <end position="45"/>
    </location>
</feature>
<comment type="caution">
    <text evidence="2">The sequence shown here is derived from an EMBL/GenBank/DDBJ whole genome shotgun (WGS) entry which is preliminary data.</text>
</comment>
<dbReference type="EMBL" id="CBMG010002232">
    <property type="protein sequence ID" value="CEG03763.1"/>
    <property type="molecule type" value="Genomic_DNA"/>
</dbReference>
<sequence>MFTALLDLSRPVLRHGTECTAASQAGAAKHSNPALMDTDHNHDHDHDNDYGARSMEYGVLCSTVTLNGEASSKHPLSLPLLCPLSLSISPQRLVFPTPWIASGPPFRTEPATLALDSIATDPPFITATPIISYSRSSVLYRDLNLHDEPFWVTTNFKLCRVVPWPSYFHSSNKRDAHNYFEWWICSI</sequence>
<dbReference type="AlphaFoldDB" id="A0A090M9F4"/>
<reference evidence="2" key="1">
    <citation type="submission" date="2013-05" db="EMBL/GenBank/DDBJ databases">
        <title>Draft genome sequences of six wheat associated Fusarium spp. isolates.</title>
        <authorList>
            <person name="Moolhuijzen P.M."/>
            <person name="Manners J.M."/>
            <person name="Wilcox S."/>
            <person name="Bellgard M.I."/>
            <person name="Gardiner D.M."/>
        </authorList>
    </citation>
    <scope>NUCLEOTIDE SEQUENCE</scope>
    <source>
        <strain evidence="2">CS5907</strain>
    </source>
</reference>